<evidence type="ECO:0000313" key="1">
    <source>
        <dbReference type="EMBL" id="KAH9594641.1"/>
    </source>
</evidence>
<dbReference type="KEGG" id="shx:MS3_00007386"/>
<sequence length="770" mass="87654">MAIRRRADVLDPDFTVIRRQISKLMQHSIHDCKSFLLMLKSLFPSSIKLEIIEYELMQEYGDATLAAEILCRLYETQRHLDMAQIELLSKIVKDPTDKVCCDIFSHTNPSLQKDLTLSYFNQMSDELGRAESIIFLLNLKDVVFYPQVLPVLLALVYQSLIDGELSMHKSNRISTSSGIMCHSSPADNYGSLVKNENVDEGEEGEVMGCDDEDEFADELDNPTPEIGDNSWTDISSSILNVYRFKITYELLPLAYKASSSSKMDKNVVYKISVTSINFLVTYITHVPANPSIEGLEKNELLAKKDPKNYMTDCLKMIGHLLQWPIATFDFTSSKTASYLVQQTRNLFREAKSSFDSVSTKKDSRSGRKLSSFSLSHKSHAIVFQALCMFWYTFVDLSAAYLHKVHNRIFEGSVENSTSPRVLYLPINLDILFNSTSHKNVSFENEEMTLLKHIHEVWSLREYTSASYSFGSKEIDSLDNVHPHSNNSSEFNQETLFEQIIRFHFAISGLNNNSQEIIWACNFVKKLSDQLKSVSLTSANYNLYNNAELKLISWVLQMLLLSHDHDKFKVVVKSEACNGLWDQFLQDFKSLSLLFNQSKDEKICIQNICPLVPFTRQCIIFIVSKTLANYLCTISRRTTNPTLAVDSACLACILCQVDGKFGDISHPAAQWPSLSPYLSEVIQTHWVDIRDRFLKWIISPHTFIFDVDLLNTIFRLESNAGTGIDWSNRDTFLSRCTNLVQSKPPDAVDSVLEFIHLESSNISICLASLQL</sequence>
<accession>A0A922LVH2</accession>
<reference evidence="1" key="4">
    <citation type="journal article" date="2022" name="PLoS Pathog.">
        <title>Chromosome-level genome of Schistosoma haematobium underpins genome-wide explorations of molecular variation.</title>
        <authorList>
            <person name="Stroehlein A.J."/>
            <person name="Korhonen P.K."/>
            <person name="Lee V.V."/>
            <person name="Ralph S.A."/>
            <person name="Mentink-Kane M."/>
            <person name="You H."/>
            <person name="McManus D.P."/>
            <person name="Tchuente L.T."/>
            <person name="Stothard J.R."/>
            <person name="Kaur P."/>
            <person name="Dudchenko O."/>
            <person name="Aiden E.L."/>
            <person name="Yang B."/>
            <person name="Yang H."/>
            <person name="Emery A.M."/>
            <person name="Webster B.L."/>
            <person name="Brindley P.J."/>
            <person name="Rollinson D."/>
            <person name="Chang B.C.H."/>
            <person name="Gasser R.B."/>
            <person name="Young N.D."/>
        </authorList>
    </citation>
    <scope>NUCLEOTIDE SEQUENCE</scope>
</reference>
<dbReference type="AlphaFoldDB" id="A0A922LVH2"/>
<comment type="caution">
    <text evidence="1">The sequence shown here is derived from an EMBL/GenBank/DDBJ whole genome shotgun (WGS) entry which is preliminary data.</text>
</comment>
<reference evidence="1" key="3">
    <citation type="submission" date="2021-06" db="EMBL/GenBank/DDBJ databases">
        <title>Chromosome-level genome assembly for S. haematobium.</title>
        <authorList>
            <person name="Stroehlein A.J."/>
        </authorList>
    </citation>
    <scope>NUCLEOTIDE SEQUENCE</scope>
</reference>
<protein>
    <submittedName>
        <fullName evidence="1">Uncharacterized protein</fullName>
    </submittedName>
</protein>
<evidence type="ECO:0000313" key="2">
    <source>
        <dbReference type="Proteomes" id="UP000471633"/>
    </source>
</evidence>
<gene>
    <name evidence="1" type="ORF">MS3_00007386</name>
</gene>
<name>A0A922LVH2_SCHHA</name>
<proteinExistence type="predicted"/>
<dbReference type="RefSeq" id="XP_012799440.3">
    <property type="nucleotide sequence ID" value="XM_012943986.3"/>
</dbReference>
<reference evidence="1" key="2">
    <citation type="journal article" date="2019" name="Gigascience">
        <title>High-quality Schistosoma haematobium genome achieved by single-molecule and long-range sequencing.</title>
        <authorList>
            <person name="Stroehlein A.J."/>
            <person name="Korhonen P.K."/>
            <person name="Chong T.M."/>
            <person name="Lim Y.L."/>
            <person name="Chan K.G."/>
            <person name="Webster B."/>
            <person name="Rollinson D."/>
            <person name="Brindley P.J."/>
            <person name="Gasser R.B."/>
            <person name="Young N.D."/>
        </authorList>
    </citation>
    <scope>NUCLEOTIDE SEQUENCE</scope>
</reference>
<dbReference type="GeneID" id="24595378"/>
<organism evidence="1 2">
    <name type="scientific">Schistosoma haematobium</name>
    <name type="common">Blood fluke</name>
    <dbReference type="NCBI Taxonomy" id="6185"/>
    <lineage>
        <taxon>Eukaryota</taxon>
        <taxon>Metazoa</taxon>
        <taxon>Spiralia</taxon>
        <taxon>Lophotrochozoa</taxon>
        <taxon>Platyhelminthes</taxon>
        <taxon>Trematoda</taxon>
        <taxon>Digenea</taxon>
        <taxon>Strigeidida</taxon>
        <taxon>Schistosomatoidea</taxon>
        <taxon>Schistosomatidae</taxon>
        <taxon>Schistosoma</taxon>
    </lineage>
</organism>
<keyword evidence="2" id="KW-1185">Reference proteome</keyword>
<dbReference type="Proteomes" id="UP000471633">
    <property type="component" value="Unassembled WGS sequence"/>
</dbReference>
<reference evidence="1" key="1">
    <citation type="journal article" date="2012" name="Nat. Genet.">
        <title>Whole-genome sequence of Schistosoma haematobium.</title>
        <authorList>
            <person name="Young N.D."/>
            <person name="Jex A.R."/>
            <person name="Li B."/>
            <person name="Liu S."/>
            <person name="Yang L."/>
            <person name="Xiong Z."/>
            <person name="Li Y."/>
            <person name="Cantacessi C."/>
            <person name="Hall R.S."/>
            <person name="Xu X."/>
            <person name="Chen F."/>
            <person name="Wu X."/>
            <person name="Zerlotini A."/>
            <person name="Oliveira G."/>
            <person name="Hofmann A."/>
            <person name="Zhang G."/>
            <person name="Fang X."/>
            <person name="Kang Y."/>
            <person name="Campbell B.E."/>
            <person name="Loukas A."/>
            <person name="Ranganathan S."/>
            <person name="Rollinson D."/>
            <person name="Rinaldi G."/>
            <person name="Brindley P.J."/>
            <person name="Yang H."/>
            <person name="Wang J."/>
            <person name="Wang J."/>
            <person name="Gasser R.B."/>
        </authorList>
    </citation>
    <scope>NUCLEOTIDE SEQUENCE</scope>
</reference>
<dbReference type="EMBL" id="AMPZ03000001">
    <property type="protein sequence ID" value="KAH9594641.1"/>
    <property type="molecule type" value="Genomic_DNA"/>
</dbReference>
<dbReference type="CTD" id="24595378"/>